<evidence type="ECO:0000313" key="3">
    <source>
        <dbReference type="Proteomes" id="UP001385389"/>
    </source>
</evidence>
<dbReference type="RefSeq" id="WP_338668705.1">
    <property type="nucleotide sequence ID" value="NZ_CP146609.1"/>
</dbReference>
<accession>A0ABZ2IWC3</accession>
<name>A0ABZ2IWC3_9BACT</name>
<organism evidence="2 3">
    <name type="scientific">Pseudodesulfovibrio methanolicus</name>
    <dbReference type="NCBI Taxonomy" id="3126690"/>
    <lineage>
        <taxon>Bacteria</taxon>
        <taxon>Pseudomonadati</taxon>
        <taxon>Thermodesulfobacteriota</taxon>
        <taxon>Desulfovibrionia</taxon>
        <taxon>Desulfovibrionales</taxon>
        <taxon>Desulfovibrionaceae</taxon>
    </lineage>
</organism>
<keyword evidence="1" id="KW-1133">Transmembrane helix</keyword>
<feature type="transmembrane region" description="Helical" evidence="1">
    <location>
        <begin position="6"/>
        <end position="33"/>
    </location>
</feature>
<proteinExistence type="predicted"/>
<protein>
    <submittedName>
        <fullName evidence="2">DUF2784 domain-containing protein</fullName>
    </submittedName>
</protein>
<dbReference type="Proteomes" id="UP001385389">
    <property type="component" value="Chromosome"/>
</dbReference>
<evidence type="ECO:0000256" key="1">
    <source>
        <dbReference type="SAM" id="Phobius"/>
    </source>
</evidence>
<feature type="transmembrane region" description="Helical" evidence="1">
    <location>
        <begin position="106"/>
        <end position="128"/>
    </location>
</feature>
<keyword evidence="1" id="KW-0812">Transmembrane</keyword>
<sequence>MTGIPAFWADVVLVIHFGIAASLTLGLPVIWIGAAAGWRFVRNPWFRWTHAGLMGVVLAETVAGKLCPLTVWEAALRRAAGEGGNEPASFVGYWLGRVLFLDFAPVWFAVAYGLFFGLIVLTLLLVPVRRAAKPADPRDREKLNN</sequence>
<reference evidence="2 3" key="1">
    <citation type="submission" date="2024-03" db="EMBL/GenBank/DDBJ databases">
        <title>Phenotype and Genome Characterization of a Sulfate-Reducing Bacterium Pseudodesulfovibrio sp. strain 5S69, isolated from Petroleum Reservoir in Tatarstan (Russia).</title>
        <authorList>
            <person name="Bidzhieva S.K."/>
            <person name="Kadnikov V."/>
            <person name="Tourova T.P."/>
            <person name="Samigullina S.R."/>
            <person name="Sokolova D.S."/>
            <person name="Poltaraus A.B."/>
            <person name="Avtukh A.N."/>
            <person name="Tereshina V.M."/>
            <person name="Mardanov A.V."/>
            <person name="Nazina T.N."/>
        </authorList>
    </citation>
    <scope>NUCLEOTIDE SEQUENCE [LARGE SCALE GENOMIC DNA]</scope>
    <source>
        <strain evidence="2 3">5S69</strain>
    </source>
</reference>
<dbReference type="EMBL" id="CP146609">
    <property type="protein sequence ID" value="WWX22990.1"/>
    <property type="molecule type" value="Genomic_DNA"/>
</dbReference>
<dbReference type="Pfam" id="PF10861">
    <property type="entry name" value="DUF2784"/>
    <property type="match status" value="1"/>
</dbReference>
<gene>
    <name evidence="2" type="ORF">V8V93_02035</name>
</gene>
<evidence type="ECO:0000313" key="2">
    <source>
        <dbReference type="EMBL" id="WWX22990.1"/>
    </source>
</evidence>
<keyword evidence="1" id="KW-0472">Membrane</keyword>
<dbReference type="InterPro" id="IPR021218">
    <property type="entry name" value="DUF2784"/>
</dbReference>
<keyword evidence="3" id="KW-1185">Reference proteome</keyword>